<comment type="subcellular location">
    <subcellularLocation>
        <location evidence="1">Mitochondrion matrix</location>
    </subcellularLocation>
</comment>
<dbReference type="RefSeq" id="XP_033655788.1">
    <property type="nucleotide sequence ID" value="XM_033794798.1"/>
</dbReference>
<keyword evidence="7" id="KW-0808">Transferase</keyword>
<dbReference type="Proteomes" id="UP000800097">
    <property type="component" value="Unassembled WGS sequence"/>
</dbReference>
<dbReference type="OrthoDB" id="191995at2759"/>
<keyword evidence="3" id="KW-0496">Mitochondrion</keyword>
<evidence type="ECO:0000256" key="3">
    <source>
        <dbReference type="ARBA" id="ARBA00023128"/>
    </source>
</evidence>
<dbReference type="AlphaFoldDB" id="A0A6A6JTC6"/>
<dbReference type="GO" id="GO:0016226">
    <property type="term" value="P:iron-sulfur cluster assembly"/>
    <property type="evidence" value="ECO:0007669"/>
    <property type="project" value="TreeGrafter"/>
</dbReference>
<evidence type="ECO:0000313" key="7">
    <source>
        <dbReference type="EMBL" id="KAF2278249.1"/>
    </source>
</evidence>
<evidence type="ECO:0000256" key="2">
    <source>
        <dbReference type="ARBA" id="ARBA00022946"/>
    </source>
</evidence>
<reference evidence="7" key="1">
    <citation type="journal article" date="2020" name="Stud. Mycol.">
        <title>101 Dothideomycetes genomes: a test case for predicting lifestyles and emergence of pathogens.</title>
        <authorList>
            <person name="Haridas S."/>
            <person name="Albert R."/>
            <person name="Binder M."/>
            <person name="Bloem J."/>
            <person name="Labutti K."/>
            <person name="Salamov A."/>
            <person name="Andreopoulos B."/>
            <person name="Baker S."/>
            <person name="Barry K."/>
            <person name="Bills G."/>
            <person name="Bluhm B."/>
            <person name="Cannon C."/>
            <person name="Castanera R."/>
            <person name="Culley D."/>
            <person name="Daum C."/>
            <person name="Ezra D."/>
            <person name="Gonzalez J."/>
            <person name="Henrissat B."/>
            <person name="Kuo A."/>
            <person name="Liang C."/>
            <person name="Lipzen A."/>
            <person name="Lutzoni F."/>
            <person name="Magnuson J."/>
            <person name="Mondo S."/>
            <person name="Nolan M."/>
            <person name="Ohm R."/>
            <person name="Pangilinan J."/>
            <person name="Park H.-J."/>
            <person name="Ramirez L."/>
            <person name="Alfaro M."/>
            <person name="Sun H."/>
            <person name="Tritt A."/>
            <person name="Yoshinaga Y."/>
            <person name="Zwiers L.-H."/>
            <person name="Turgeon B."/>
            <person name="Goodwin S."/>
            <person name="Spatafora J."/>
            <person name="Crous P."/>
            <person name="Grigoriev I."/>
        </authorList>
    </citation>
    <scope>NUCLEOTIDE SEQUENCE</scope>
    <source>
        <strain evidence="7">CBS 379.55</strain>
    </source>
</reference>
<gene>
    <name evidence="7" type="ORF">EI97DRAFT_347333</name>
</gene>
<protein>
    <recommendedName>
        <fullName evidence="5">Iron-sulfur cluster assembly factor IBA57 homolog, mitochondrial</fullName>
    </recommendedName>
</protein>
<dbReference type="Pfam" id="PF25455">
    <property type="entry name" value="Beta-barrel_CAF17_C"/>
    <property type="match status" value="1"/>
</dbReference>
<dbReference type="PANTHER" id="PTHR22602">
    <property type="entry name" value="TRANSFERASE CAF17, MITOCHONDRIAL-RELATED"/>
    <property type="match status" value="1"/>
</dbReference>
<dbReference type="GeneID" id="54547973"/>
<dbReference type="EMBL" id="ML986488">
    <property type="protein sequence ID" value="KAF2278249.1"/>
    <property type="molecule type" value="Genomic_DNA"/>
</dbReference>
<dbReference type="PANTHER" id="PTHR22602:SF0">
    <property type="entry name" value="TRANSFERASE CAF17, MITOCHONDRIAL-RELATED"/>
    <property type="match status" value="1"/>
</dbReference>
<comment type="similarity">
    <text evidence="4">Belongs to the GcvT family. CAF17/IBA57 subfamily.</text>
</comment>
<dbReference type="GO" id="GO:0008168">
    <property type="term" value="F:methyltransferase activity"/>
    <property type="evidence" value="ECO:0007669"/>
    <property type="project" value="UniProtKB-KW"/>
</dbReference>
<feature type="non-terminal residue" evidence="7">
    <location>
        <position position="1"/>
    </location>
</feature>
<dbReference type="InterPro" id="IPR027266">
    <property type="entry name" value="TrmE/GcvT-like"/>
</dbReference>
<dbReference type="InterPro" id="IPR045179">
    <property type="entry name" value="YgfZ/GcvT"/>
</dbReference>
<keyword evidence="2" id="KW-0809">Transit peptide</keyword>
<dbReference type="GO" id="GO:0005759">
    <property type="term" value="C:mitochondrial matrix"/>
    <property type="evidence" value="ECO:0007669"/>
    <property type="project" value="UniProtKB-SubCell"/>
</dbReference>
<evidence type="ECO:0000256" key="4">
    <source>
        <dbReference type="ARBA" id="ARBA00093447"/>
    </source>
</evidence>
<feature type="non-terminal residue" evidence="7">
    <location>
        <position position="354"/>
    </location>
</feature>
<dbReference type="SUPFAM" id="SSF103025">
    <property type="entry name" value="Folate-binding domain"/>
    <property type="match status" value="1"/>
</dbReference>
<organism evidence="7 8">
    <name type="scientific">Westerdykella ornata</name>
    <dbReference type="NCBI Taxonomy" id="318751"/>
    <lineage>
        <taxon>Eukaryota</taxon>
        <taxon>Fungi</taxon>
        <taxon>Dikarya</taxon>
        <taxon>Ascomycota</taxon>
        <taxon>Pezizomycotina</taxon>
        <taxon>Dothideomycetes</taxon>
        <taxon>Pleosporomycetidae</taxon>
        <taxon>Pleosporales</taxon>
        <taxon>Sporormiaceae</taxon>
        <taxon>Westerdykella</taxon>
    </lineage>
</organism>
<name>A0A6A6JTC6_WESOR</name>
<feature type="domain" description="CAF17 C-terminal" evidence="6">
    <location>
        <begin position="241"/>
        <end position="304"/>
    </location>
</feature>
<evidence type="ECO:0000256" key="1">
    <source>
        <dbReference type="ARBA" id="ARBA00004305"/>
    </source>
</evidence>
<evidence type="ECO:0000259" key="6">
    <source>
        <dbReference type="Pfam" id="PF25455"/>
    </source>
</evidence>
<dbReference type="GO" id="GO:0032259">
    <property type="term" value="P:methylation"/>
    <property type="evidence" value="ECO:0007669"/>
    <property type="project" value="UniProtKB-KW"/>
</dbReference>
<keyword evidence="7" id="KW-0489">Methyltransferase</keyword>
<accession>A0A6A6JTC6</accession>
<dbReference type="NCBIfam" id="TIGR03317">
    <property type="entry name" value="ygfZ_signature"/>
    <property type="match status" value="1"/>
</dbReference>
<dbReference type="Gene3D" id="3.30.1360.120">
    <property type="entry name" value="Probable tRNA modification gtpase trme, domain 1"/>
    <property type="match status" value="1"/>
</dbReference>
<evidence type="ECO:0000313" key="8">
    <source>
        <dbReference type="Proteomes" id="UP000800097"/>
    </source>
</evidence>
<dbReference type="InterPro" id="IPR017703">
    <property type="entry name" value="YgfZ/GCV_T_CS"/>
</dbReference>
<proteinExistence type="inferred from homology"/>
<dbReference type="InterPro" id="IPR057460">
    <property type="entry name" value="CAF17_C"/>
</dbReference>
<evidence type="ECO:0000256" key="5">
    <source>
        <dbReference type="ARBA" id="ARBA00093637"/>
    </source>
</evidence>
<keyword evidence="8" id="KW-1185">Reference proteome</keyword>
<sequence>TATASQLKPAECGIVRLDNRRLVSVAGPDAAKFLQGLITNNVNPASSTPFYSAFLDARGRMLWDVFIYPTTAENNAEWGCLIEVDAGEAQALMRTLKKYKVRSKVTIRLLEEDSADAMTVWAGWGNAQDLTEELTRIGDSIAYIARDLRAGNMPGQDYFGVRFLMCGNAPPEIDGVPLLNMDQYRLRRYMLGIAEGPAEIQRESALPMECNVDLAGGIDFRKGCYLGQELTIRTKHQGVVRKRILPVQLADQRFQVTEPLDIKQLDETGSIKKGRSAGKLLASIGNVGLALCRLEMMTPMRVSAEGGSYKPGVEFAVQTPPQEEGSPAKDDSALPMRVKAFLPEWLLSKESAIW</sequence>